<protein>
    <submittedName>
        <fullName evidence="1">Uncharacterized protein</fullName>
    </submittedName>
</protein>
<dbReference type="EMBL" id="RQYT01000027">
    <property type="protein sequence ID" value="RRD48879.1"/>
    <property type="molecule type" value="Genomic_DNA"/>
</dbReference>
<evidence type="ECO:0000313" key="2">
    <source>
        <dbReference type="Proteomes" id="UP000280935"/>
    </source>
</evidence>
<accession>A0A3P1WQI1</accession>
<proteinExistence type="predicted"/>
<dbReference type="RefSeq" id="WP_125228450.1">
    <property type="nucleotide sequence ID" value="NZ_RQYT01000027.1"/>
</dbReference>
<organism evidence="1 2">
    <name type="scientific">Arachnia propionica</name>
    <dbReference type="NCBI Taxonomy" id="1750"/>
    <lineage>
        <taxon>Bacteria</taxon>
        <taxon>Bacillati</taxon>
        <taxon>Actinomycetota</taxon>
        <taxon>Actinomycetes</taxon>
        <taxon>Propionibacteriales</taxon>
        <taxon>Propionibacteriaceae</taxon>
        <taxon>Arachnia</taxon>
    </lineage>
</organism>
<dbReference type="Proteomes" id="UP000280935">
    <property type="component" value="Unassembled WGS sequence"/>
</dbReference>
<sequence length="95" mass="10558">MRVSDQIASLSGRLADDVRTRPQMDAHYATLVRDCLQRSGSATRQEIDALLLPLLPEVLSTGQKEVEVSNLLAELRREGSIVNAGTRTQPRWELS</sequence>
<dbReference type="OrthoDB" id="9768354at2"/>
<comment type="caution">
    <text evidence="1">The sequence shown here is derived from an EMBL/GenBank/DDBJ whole genome shotgun (WGS) entry which is preliminary data.</text>
</comment>
<gene>
    <name evidence="1" type="ORF">EII35_10635</name>
</gene>
<name>A0A3P1WQI1_9ACTN</name>
<evidence type="ECO:0000313" key="1">
    <source>
        <dbReference type="EMBL" id="RRD48879.1"/>
    </source>
</evidence>
<reference evidence="1 2" key="1">
    <citation type="submission" date="2018-11" db="EMBL/GenBank/DDBJ databases">
        <title>Genomes From Bacteria Associated with the Canine Oral Cavity: a Test Case for Automated Genome-Based Taxonomic Assignment.</title>
        <authorList>
            <person name="Coil D.A."/>
            <person name="Jospin G."/>
            <person name="Darling A.E."/>
            <person name="Wallis C."/>
            <person name="Davis I.J."/>
            <person name="Harris S."/>
            <person name="Eisen J.A."/>
            <person name="Holcombe L.J."/>
            <person name="O'Flynn C."/>
        </authorList>
    </citation>
    <scope>NUCLEOTIDE SEQUENCE [LARGE SCALE GENOMIC DNA]</scope>
    <source>
        <strain evidence="1 2">OH2822_COT-296</strain>
    </source>
</reference>
<dbReference type="AlphaFoldDB" id="A0A3P1WQI1"/>